<evidence type="ECO:0000313" key="1">
    <source>
        <dbReference type="EMBL" id="VYU59723.1"/>
    </source>
</evidence>
<sequence>MSVQKKVCLSDSPTKERRSCTLFFVFQALKPFTRDLARIIR</sequence>
<dbReference type="EMBL" id="CACRUS010000028">
    <property type="protein sequence ID" value="VYU59723.1"/>
    <property type="molecule type" value="Genomic_DNA"/>
</dbReference>
<organism evidence="1">
    <name type="scientific">Enterobacter agglomerans</name>
    <name type="common">Erwinia herbicola</name>
    <name type="synonym">Pantoea agglomerans</name>
    <dbReference type="NCBI Taxonomy" id="549"/>
    <lineage>
        <taxon>Bacteria</taxon>
        <taxon>Pseudomonadati</taxon>
        <taxon>Pseudomonadota</taxon>
        <taxon>Gammaproteobacteria</taxon>
        <taxon>Enterobacterales</taxon>
        <taxon>Erwiniaceae</taxon>
        <taxon>Pantoea</taxon>
        <taxon>Pantoea agglomerans group</taxon>
    </lineage>
</organism>
<name>A0A6N3G7E3_ENTAG</name>
<accession>A0A6N3G7E3</accession>
<dbReference type="AlphaFoldDB" id="A0A6N3G7E3"/>
<protein>
    <submittedName>
        <fullName evidence="1">Uncharacterized protein</fullName>
    </submittedName>
</protein>
<gene>
    <name evidence="1" type="ORF">PALFYP105_00152</name>
</gene>
<proteinExistence type="predicted"/>
<reference evidence="1" key="1">
    <citation type="submission" date="2019-11" db="EMBL/GenBank/DDBJ databases">
        <authorList>
            <person name="Feng L."/>
        </authorList>
    </citation>
    <scope>NUCLEOTIDE SEQUENCE</scope>
    <source>
        <strain evidence="1">PagglomeransLFYP105</strain>
    </source>
</reference>